<dbReference type="RefSeq" id="WP_345451115.1">
    <property type="nucleotide sequence ID" value="NZ_BAABRV010000001.1"/>
</dbReference>
<evidence type="ECO:0000259" key="1">
    <source>
        <dbReference type="Pfam" id="PF01636"/>
    </source>
</evidence>
<keyword evidence="3" id="KW-1185">Reference proteome</keyword>
<dbReference type="Proteomes" id="UP001404956">
    <property type="component" value="Unassembled WGS sequence"/>
</dbReference>
<evidence type="ECO:0000313" key="2">
    <source>
        <dbReference type="EMBL" id="GAA5532225.1"/>
    </source>
</evidence>
<dbReference type="SUPFAM" id="SSF56112">
    <property type="entry name" value="Protein kinase-like (PK-like)"/>
    <property type="match status" value="1"/>
</dbReference>
<dbReference type="EMBL" id="BAABRV010000001">
    <property type="protein sequence ID" value="GAA5532225.1"/>
    <property type="molecule type" value="Genomic_DNA"/>
</dbReference>
<proteinExistence type="predicted"/>
<protein>
    <recommendedName>
        <fullName evidence="1">Aminoglycoside phosphotransferase domain-containing protein</fullName>
    </recommendedName>
</protein>
<dbReference type="Pfam" id="PF01636">
    <property type="entry name" value="APH"/>
    <property type="match status" value="1"/>
</dbReference>
<feature type="domain" description="Aminoglycoside phosphotransferase" evidence="1">
    <location>
        <begin position="73"/>
        <end position="263"/>
    </location>
</feature>
<sequence>MGRHHGDTADRASPHLRRLTVPAEAERCLNAALSEQGHPWLTDGAGPLRVQAVTVLREHAGSRWTLRYAVRRGEAERTLIGKVYARDRRDVLTLLTSLRAGALGPGQPMQVPAPVAYLPGLRLLLVEEAPGIPARTALRRGDTGALEQTARWLATFHAAAVPLPTSARPRDPLHQARRWAKALGEHAPHLKGEARHLLAALTERAPRPGPLHLVHGDFSVSHVYVSEGTTTVIDWDSWEVGDIGEDAGRLYASLQHLAARHPARYGTAAGTFAAFYRQAVPAARGRLPFYAALSCLRTAKRLTAKGVPHRIGYAETLLAAGQRVLARAGG</sequence>
<dbReference type="InterPro" id="IPR011009">
    <property type="entry name" value="Kinase-like_dom_sf"/>
</dbReference>
<accession>A0ABP9XCE8</accession>
<name>A0ABP9XCE8_9DEIO</name>
<dbReference type="Gene3D" id="3.90.1200.10">
    <property type="match status" value="1"/>
</dbReference>
<comment type="caution">
    <text evidence="2">The sequence shown here is derived from an EMBL/GenBank/DDBJ whole genome shotgun (WGS) entry which is preliminary data.</text>
</comment>
<reference evidence="2 3" key="1">
    <citation type="submission" date="2024-02" db="EMBL/GenBank/DDBJ databases">
        <title>Deinococcus aluminii NBRC 112889.</title>
        <authorList>
            <person name="Ichikawa N."/>
            <person name="Katano-Makiyama Y."/>
            <person name="Hidaka K."/>
        </authorList>
    </citation>
    <scope>NUCLEOTIDE SEQUENCE [LARGE SCALE GENOMIC DNA]</scope>
    <source>
        <strain evidence="2 3">NBRC 112889</strain>
    </source>
</reference>
<organism evidence="2 3">
    <name type="scientific">Deinococcus aluminii</name>
    <dbReference type="NCBI Taxonomy" id="1656885"/>
    <lineage>
        <taxon>Bacteria</taxon>
        <taxon>Thermotogati</taxon>
        <taxon>Deinococcota</taxon>
        <taxon>Deinococci</taxon>
        <taxon>Deinococcales</taxon>
        <taxon>Deinococcaceae</taxon>
        <taxon>Deinococcus</taxon>
    </lineage>
</organism>
<gene>
    <name evidence="2" type="ORF">Dalu01_00606</name>
</gene>
<evidence type="ECO:0000313" key="3">
    <source>
        <dbReference type="Proteomes" id="UP001404956"/>
    </source>
</evidence>
<dbReference type="InterPro" id="IPR002575">
    <property type="entry name" value="Aminoglycoside_PTrfase"/>
</dbReference>